<keyword evidence="1" id="KW-0433">Leucine-rich repeat</keyword>
<feature type="compositionally biased region" description="Polar residues" evidence="3">
    <location>
        <begin position="580"/>
        <end position="589"/>
    </location>
</feature>
<dbReference type="InterPro" id="IPR001611">
    <property type="entry name" value="Leu-rich_rpt"/>
</dbReference>
<evidence type="ECO:0000256" key="2">
    <source>
        <dbReference type="ARBA" id="ARBA00022737"/>
    </source>
</evidence>
<proteinExistence type="predicted"/>
<dbReference type="SMART" id="SM00369">
    <property type="entry name" value="LRR_TYP"/>
    <property type="match status" value="9"/>
</dbReference>
<dbReference type="WBParaSite" id="PTRK_0000331200.1">
    <property type="protein sequence ID" value="PTRK_0000331200.1"/>
    <property type="gene ID" value="PTRK_0000331200"/>
</dbReference>
<dbReference type="Proteomes" id="UP000038045">
    <property type="component" value="Unplaced"/>
</dbReference>
<keyword evidence="4" id="KW-0732">Signal</keyword>
<sequence>MLLKCMLFTLSLVILAANINGLCPDFMANQTACSCFDYMDGCIIKCTGVDGPAVVEKLKKKPIEIRELSIEKANIVEIGPRAFKNLKIKKLVLDNNRIKSIHPDAFKGLENVLVDLSISMNKLPAIPTESLENLKVLSILSLRCNMISDIKTVAFKTPLNLIDLNLGCNQICDVDKNAFINVKHSMQNLVFDQNCLKKVPSDAINNMTNLIAIHLKYNSIKKIEAGAFKNLQSLNMITATGNKISSIEEGAVGKNNTIRYIYFGDNSITNLEDIHISAFKEVEVVDLSYNKITEVPEKIFSTLEHLQHLNLEANAIRDISSGAFTGTPLLLLWLPYNCLSMVSASMFQGVPFLRQVSLANNNIHIVQPLSFAHLANLHTLDLSHNKIKTLQPGAIIGSDYLTVRLQENPMVCSQDGFHVMNGHDAINLTSEPNNICKTEYNHDFIDVCPKKISAPAPQPCCAKKPLRKSTTTTTSAPVEKTTKLVLSTLRPKVKLLDMAPPQIIAETAGTNMHIKRRKFNMERFWRLSKRPTEPMEAVPKNVETTEEPKENEEKFVSVPGEHNELVTVSKSEGKQKSEDSNFNVDSQVATIEKDAQVAPTA</sequence>
<evidence type="ECO:0000313" key="5">
    <source>
        <dbReference type="Proteomes" id="UP000038045"/>
    </source>
</evidence>
<keyword evidence="2" id="KW-0677">Repeat</keyword>
<name>A0A0N4Z7Z8_PARTI</name>
<dbReference type="GO" id="GO:0005615">
    <property type="term" value="C:extracellular space"/>
    <property type="evidence" value="ECO:0007669"/>
    <property type="project" value="TreeGrafter"/>
</dbReference>
<protein>
    <submittedName>
        <fullName evidence="6">Leucine-rich repeat-containing protein let-4</fullName>
    </submittedName>
</protein>
<feature type="compositionally biased region" description="Basic and acidic residues" evidence="3">
    <location>
        <begin position="546"/>
        <end position="555"/>
    </location>
</feature>
<dbReference type="STRING" id="131310.A0A0N4Z7Z8"/>
<dbReference type="Pfam" id="PF13855">
    <property type="entry name" value="LRR_8"/>
    <property type="match status" value="4"/>
</dbReference>
<reference evidence="6" key="1">
    <citation type="submission" date="2017-02" db="UniProtKB">
        <authorList>
            <consortium name="WormBaseParasite"/>
        </authorList>
    </citation>
    <scope>IDENTIFICATION</scope>
</reference>
<dbReference type="SMART" id="SM00365">
    <property type="entry name" value="LRR_SD22"/>
    <property type="match status" value="5"/>
</dbReference>
<accession>A0A0N4Z7Z8</accession>
<evidence type="ECO:0000256" key="1">
    <source>
        <dbReference type="ARBA" id="ARBA00022614"/>
    </source>
</evidence>
<dbReference type="InterPro" id="IPR032675">
    <property type="entry name" value="LRR_dom_sf"/>
</dbReference>
<feature type="chain" id="PRO_5005891249" evidence="4">
    <location>
        <begin position="22"/>
        <end position="601"/>
    </location>
</feature>
<dbReference type="PANTHER" id="PTHR45712:SF22">
    <property type="entry name" value="INSULIN-LIKE GROWTH FACTOR-BINDING PROTEIN COMPLEX ACID LABILE SUBUNIT"/>
    <property type="match status" value="1"/>
</dbReference>
<evidence type="ECO:0000256" key="4">
    <source>
        <dbReference type="SAM" id="SignalP"/>
    </source>
</evidence>
<dbReference type="PROSITE" id="PS51450">
    <property type="entry name" value="LRR"/>
    <property type="match status" value="2"/>
</dbReference>
<dbReference type="SUPFAM" id="SSF52058">
    <property type="entry name" value="L domain-like"/>
    <property type="match status" value="1"/>
</dbReference>
<dbReference type="InterPro" id="IPR050333">
    <property type="entry name" value="SLRP"/>
</dbReference>
<evidence type="ECO:0000313" key="6">
    <source>
        <dbReference type="WBParaSite" id="PTRK_0000331200.1"/>
    </source>
</evidence>
<keyword evidence="5" id="KW-1185">Reference proteome</keyword>
<feature type="signal peptide" evidence="4">
    <location>
        <begin position="1"/>
        <end position="21"/>
    </location>
</feature>
<feature type="region of interest" description="Disordered" evidence="3">
    <location>
        <begin position="536"/>
        <end position="601"/>
    </location>
</feature>
<dbReference type="PANTHER" id="PTHR45712">
    <property type="entry name" value="AGAP008170-PA"/>
    <property type="match status" value="1"/>
</dbReference>
<dbReference type="Gene3D" id="3.80.10.10">
    <property type="entry name" value="Ribonuclease Inhibitor"/>
    <property type="match status" value="3"/>
</dbReference>
<evidence type="ECO:0000256" key="3">
    <source>
        <dbReference type="SAM" id="MobiDB-lite"/>
    </source>
</evidence>
<dbReference type="AlphaFoldDB" id="A0A0N4Z7Z8"/>
<dbReference type="InterPro" id="IPR003591">
    <property type="entry name" value="Leu-rich_rpt_typical-subtyp"/>
</dbReference>
<organism evidence="5 6">
    <name type="scientific">Parastrongyloides trichosuri</name>
    <name type="common">Possum-specific nematode worm</name>
    <dbReference type="NCBI Taxonomy" id="131310"/>
    <lineage>
        <taxon>Eukaryota</taxon>
        <taxon>Metazoa</taxon>
        <taxon>Ecdysozoa</taxon>
        <taxon>Nematoda</taxon>
        <taxon>Chromadorea</taxon>
        <taxon>Rhabditida</taxon>
        <taxon>Tylenchina</taxon>
        <taxon>Panagrolaimomorpha</taxon>
        <taxon>Strongyloidoidea</taxon>
        <taxon>Strongyloididae</taxon>
        <taxon>Parastrongyloides</taxon>
    </lineage>
</organism>